<protein>
    <submittedName>
        <fullName evidence="9">Efflux RND transporter permease subunit</fullName>
    </submittedName>
</protein>
<dbReference type="Gene3D" id="3.30.70.1320">
    <property type="entry name" value="Multidrug efflux transporter AcrB pore domain like"/>
    <property type="match status" value="1"/>
</dbReference>
<sequence>VDEYAETLLASRISMVPGVAQVQVWGSAKYAVRVQMDPDALASRQIGLNEVQDAVQNWNVNLPTGTLYGPHTAYNVLANGQLRHAADYGPIIVAYRNGRPVRLSEVARVIDSVEDDKQTARMYGGGFPRDGAPVVQLAVSRQPGSNTLEVIDRIRALLPSFNAVLPPSAHLIIRGDRGKNIREAFQDIQFTMVATLSLVIMVIFLFLRNLPATMIPAMALPFSILGTFSVMYLLNFSMNNISMMALILSIGFVVDDAIVMLENIVRHIEHGEKPRLAALRGSKEIGFTIVSMTVSLAAVFIPILFMAGILGRLFREFAVTICAAIVISGLVSVTLTPMLCSRFLRESNGETHGLLYRSIERGFDEMRSLYGGSLRWVLEHRPVMLMTFLAVIGATLYLCTAVSKGFIPDTDNDQFNVNMQAAQGTSYYQMINYGQRVARIVIQDPD</sequence>
<feature type="transmembrane region" description="Helical" evidence="8">
    <location>
        <begin position="285"/>
        <end position="311"/>
    </location>
</feature>
<name>A0A7V8NV29_9BACT</name>
<dbReference type="InterPro" id="IPR001036">
    <property type="entry name" value="Acrflvin-R"/>
</dbReference>
<feature type="transmembrane region" description="Helical" evidence="8">
    <location>
        <begin position="214"/>
        <end position="235"/>
    </location>
</feature>
<comment type="subcellular location">
    <subcellularLocation>
        <location evidence="1">Cell inner membrane</location>
        <topology evidence="1">Multi-pass membrane protein</topology>
    </subcellularLocation>
</comment>
<evidence type="ECO:0000256" key="3">
    <source>
        <dbReference type="ARBA" id="ARBA00022475"/>
    </source>
</evidence>
<dbReference type="PANTHER" id="PTHR32063">
    <property type="match status" value="1"/>
</dbReference>
<feature type="transmembrane region" description="Helical" evidence="8">
    <location>
        <begin position="188"/>
        <end position="207"/>
    </location>
</feature>
<dbReference type="EMBL" id="JACDQQ010002261">
    <property type="protein sequence ID" value="MBA0087942.1"/>
    <property type="molecule type" value="Genomic_DNA"/>
</dbReference>
<evidence type="ECO:0000256" key="4">
    <source>
        <dbReference type="ARBA" id="ARBA00022519"/>
    </source>
</evidence>
<dbReference type="GO" id="GO:0005886">
    <property type="term" value="C:plasma membrane"/>
    <property type="evidence" value="ECO:0007669"/>
    <property type="project" value="UniProtKB-SubCell"/>
</dbReference>
<dbReference type="Proteomes" id="UP000567293">
    <property type="component" value="Unassembled WGS sequence"/>
</dbReference>
<organism evidence="9 10">
    <name type="scientific">Candidatus Acidiferrum panamense</name>
    <dbReference type="NCBI Taxonomy" id="2741543"/>
    <lineage>
        <taxon>Bacteria</taxon>
        <taxon>Pseudomonadati</taxon>
        <taxon>Acidobacteriota</taxon>
        <taxon>Terriglobia</taxon>
        <taxon>Candidatus Acidiferrales</taxon>
        <taxon>Candidatus Acidiferrum</taxon>
    </lineage>
</organism>
<reference evidence="9" key="1">
    <citation type="submission" date="2020-06" db="EMBL/GenBank/DDBJ databases">
        <title>Legume-microbial interactions unlock mineral nutrients during tropical forest succession.</title>
        <authorList>
            <person name="Epihov D.Z."/>
        </authorList>
    </citation>
    <scope>NUCLEOTIDE SEQUENCE [LARGE SCALE GENOMIC DNA]</scope>
    <source>
        <strain evidence="9">Pan2503</strain>
    </source>
</reference>
<proteinExistence type="predicted"/>
<feature type="non-terminal residue" evidence="9">
    <location>
        <position position="446"/>
    </location>
</feature>
<dbReference type="Gene3D" id="3.30.70.1430">
    <property type="entry name" value="Multidrug efflux transporter AcrB pore domain"/>
    <property type="match status" value="1"/>
</dbReference>
<feature type="transmembrane region" description="Helical" evidence="8">
    <location>
        <begin position="241"/>
        <end position="265"/>
    </location>
</feature>
<feature type="transmembrane region" description="Helical" evidence="8">
    <location>
        <begin position="317"/>
        <end position="340"/>
    </location>
</feature>
<dbReference type="AlphaFoldDB" id="A0A7V8NV29"/>
<evidence type="ECO:0000256" key="5">
    <source>
        <dbReference type="ARBA" id="ARBA00022692"/>
    </source>
</evidence>
<keyword evidence="10" id="KW-1185">Reference proteome</keyword>
<evidence type="ECO:0000256" key="2">
    <source>
        <dbReference type="ARBA" id="ARBA00022448"/>
    </source>
</evidence>
<dbReference type="Gene3D" id="1.20.1640.10">
    <property type="entry name" value="Multidrug efflux transporter AcrB transmembrane domain"/>
    <property type="match status" value="2"/>
</dbReference>
<gene>
    <name evidence="9" type="ORF">HRJ53_23395</name>
</gene>
<evidence type="ECO:0000313" key="9">
    <source>
        <dbReference type="EMBL" id="MBA0087942.1"/>
    </source>
</evidence>
<feature type="non-terminal residue" evidence="9">
    <location>
        <position position="1"/>
    </location>
</feature>
<dbReference type="SUPFAM" id="SSF82866">
    <property type="entry name" value="Multidrug efflux transporter AcrB transmembrane domain"/>
    <property type="match status" value="1"/>
</dbReference>
<comment type="caution">
    <text evidence="9">The sequence shown here is derived from an EMBL/GenBank/DDBJ whole genome shotgun (WGS) entry which is preliminary data.</text>
</comment>
<dbReference type="Pfam" id="PF00873">
    <property type="entry name" value="ACR_tran"/>
    <property type="match status" value="1"/>
</dbReference>
<dbReference type="PRINTS" id="PR00702">
    <property type="entry name" value="ACRIFLAVINRP"/>
</dbReference>
<evidence type="ECO:0000256" key="6">
    <source>
        <dbReference type="ARBA" id="ARBA00022989"/>
    </source>
</evidence>
<keyword evidence="4" id="KW-0997">Cell inner membrane</keyword>
<dbReference type="PANTHER" id="PTHR32063:SF21">
    <property type="entry name" value="MULTIDRUG RESISTANCE PROTEIN MDTB"/>
    <property type="match status" value="1"/>
</dbReference>
<evidence type="ECO:0000313" key="10">
    <source>
        <dbReference type="Proteomes" id="UP000567293"/>
    </source>
</evidence>
<dbReference type="FunFam" id="1.20.1640.10:FF:000001">
    <property type="entry name" value="Efflux pump membrane transporter"/>
    <property type="match status" value="1"/>
</dbReference>
<dbReference type="InterPro" id="IPR027463">
    <property type="entry name" value="AcrB_DN_DC_subdom"/>
</dbReference>
<dbReference type="GO" id="GO:0042910">
    <property type="term" value="F:xenobiotic transmembrane transporter activity"/>
    <property type="evidence" value="ECO:0007669"/>
    <property type="project" value="TreeGrafter"/>
</dbReference>
<dbReference type="SUPFAM" id="SSF82714">
    <property type="entry name" value="Multidrug efflux transporter AcrB TolC docking domain, DN and DC subdomains"/>
    <property type="match status" value="1"/>
</dbReference>
<accession>A0A7V8NV29</accession>
<feature type="transmembrane region" description="Helical" evidence="8">
    <location>
        <begin position="383"/>
        <end position="407"/>
    </location>
</feature>
<keyword evidence="6 8" id="KW-1133">Transmembrane helix</keyword>
<evidence type="ECO:0000256" key="7">
    <source>
        <dbReference type="ARBA" id="ARBA00023136"/>
    </source>
</evidence>
<keyword evidence="7 8" id="KW-0472">Membrane</keyword>
<keyword evidence="3" id="KW-1003">Cell membrane</keyword>
<dbReference type="Gene3D" id="3.30.2090.10">
    <property type="entry name" value="Multidrug efflux transporter AcrB TolC docking domain, DN and DC subdomains"/>
    <property type="match status" value="1"/>
</dbReference>
<evidence type="ECO:0000256" key="8">
    <source>
        <dbReference type="SAM" id="Phobius"/>
    </source>
</evidence>
<evidence type="ECO:0000256" key="1">
    <source>
        <dbReference type="ARBA" id="ARBA00004429"/>
    </source>
</evidence>
<keyword evidence="5 8" id="KW-0812">Transmembrane</keyword>
<keyword evidence="2" id="KW-0813">Transport</keyword>